<evidence type="ECO:0000313" key="2">
    <source>
        <dbReference type="EMBL" id="AXL21595.1"/>
    </source>
</evidence>
<sequence>MPFKIICGDITKVQADAIVNAANERLLMGGGVCGAIFRAAGYDELTEACQDIGHCPTGDAVITPAFHLPAQYVIHTVGPVWEGGDHGERELLYQCYAKSLALAESYGLRSIAFPLISSGIFGYPREEALQVCEEAIEDFLAVHEMDVYLVLLSCEGVGELEYV</sequence>
<dbReference type="SMART" id="SM00506">
    <property type="entry name" value="A1pp"/>
    <property type="match status" value="1"/>
</dbReference>
<accession>A0A346B0F2</accession>
<dbReference type="Proteomes" id="UP000254337">
    <property type="component" value="Chromosome"/>
</dbReference>
<dbReference type="OrthoDB" id="6194521at2"/>
<dbReference type="InterPro" id="IPR002589">
    <property type="entry name" value="Macro_dom"/>
</dbReference>
<dbReference type="Gene3D" id="3.40.220.10">
    <property type="entry name" value="Leucine Aminopeptidase, subunit E, domain 1"/>
    <property type="match status" value="1"/>
</dbReference>
<reference evidence="2 3" key="1">
    <citation type="submission" date="2018-05" db="EMBL/GenBank/DDBJ databases">
        <title>Complete genome sequence of Megasphaera sp. AJH120T, isolated from the ceca of a chicken.</title>
        <authorList>
            <person name="Maki J."/>
            <person name="Looft T."/>
        </authorList>
    </citation>
    <scope>NUCLEOTIDE SEQUENCE [LARGE SCALE GENOMIC DNA]</scope>
    <source>
        <strain evidence="2 3">AJH120</strain>
    </source>
</reference>
<protein>
    <submittedName>
        <fullName evidence="2">Macro domain-containing protein</fullName>
    </submittedName>
</protein>
<dbReference type="Pfam" id="PF01661">
    <property type="entry name" value="Macro"/>
    <property type="match status" value="1"/>
</dbReference>
<dbReference type="PROSITE" id="PS51154">
    <property type="entry name" value="MACRO"/>
    <property type="match status" value="1"/>
</dbReference>
<dbReference type="PANTHER" id="PTHR11106:SF27">
    <property type="entry name" value="MACRO DOMAIN-CONTAINING PROTEIN"/>
    <property type="match status" value="1"/>
</dbReference>
<evidence type="ECO:0000313" key="3">
    <source>
        <dbReference type="Proteomes" id="UP000254337"/>
    </source>
</evidence>
<proteinExistence type="predicted"/>
<dbReference type="InterPro" id="IPR043472">
    <property type="entry name" value="Macro_dom-like"/>
</dbReference>
<organism evidence="2 3">
    <name type="scientific">Megasphaera stantonii</name>
    <dbReference type="NCBI Taxonomy" id="2144175"/>
    <lineage>
        <taxon>Bacteria</taxon>
        <taxon>Bacillati</taxon>
        <taxon>Bacillota</taxon>
        <taxon>Negativicutes</taxon>
        <taxon>Veillonellales</taxon>
        <taxon>Veillonellaceae</taxon>
        <taxon>Megasphaera</taxon>
    </lineage>
</organism>
<dbReference type="SUPFAM" id="SSF52949">
    <property type="entry name" value="Macro domain-like"/>
    <property type="match status" value="1"/>
</dbReference>
<dbReference type="EMBL" id="CP029462">
    <property type="protein sequence ID" value="AXL21595.1"/>
    <property type="molecule type" value="Genomic_DNA"/>
</dbReference>
<dbReference type="KEGG" id="meg:DKB62_08455"/>
<dbReference type="AlphaFoldDB" id="A0A346B0F2"/>
<keyword evidence="3" id="KW-1185">Reference proteome</keyword>
<dbReference type="PANTHER" id="PTHR11106">
    <property type="entry name" value="GANGLIOSIDE INDUCED DIFFERENTIATION ASSOCIATED PROTEIN 2-RELATED"/>
    <property type="match status" value="1"/>
</dbReference>
<evidence type="ECO:0000259" key="1">
    <source>
        <dbReference type="PROSITE" id="PS51154"/>
    </source>
</evidence>
<name>A0A346B0F2_9FIRM</name>
<dbReference type="CDD" id="cd02908">
    <property type="entry name" value="Macro_OAADPr_deacetylase"/>
    <property type="match status" value="1"/>
</dbReference>
<feature type="domain" description="Macro" evidence="1">
    <location>
        <begin position="1"/>
        <end position="163"/>
    </location>
</feature>
<gene>
    <name evidence="2" type="ORF">DKB62_08455</name>
</gene>
<dbReference type="RefSeq" id="WP_107195399.1">
    <property type="nucleotide sequence ID" value="NZ_CP029462.1"/>
</dbReference>